<reference evidence="6" key="2">
    <citation type="submission" date="2025-09" db="UniProtKB">
        <authorList>
            <consortium name="Ensembl"/>
        </authorList>
    </citation>
    <scope>IDENTIFICATION</scope>
</reference>
<feature type="compositionally biased region" description="Low complexity" evidence="4">
    <location>
        <begin position="194"/>
        <end position="246"/>
    </location>
</feature>
<dbReference type="Gene3D" id="2.60.120.290">
    <property type="entry name" value="Spermadhesin, CUB domain"/>
    <property type="match status" value="1"/>
</dbReference>
<dbReference type="CDD" id="cd00041">
    <property type="entry name" value="CUB"/>
    <property type="match status" value="1"/>
</dbReference>
<feature type="compositionally biased region" description="Pro residues" evidence="4">
    <location>
        <begin position="282"/>
        <end position="293"/>
    </location>
</feature>
<feature type="domain" description="CUB" evidence="5">
    <location>
        <begin position="58"/>
        <end position="172"/>
    </location>
</feature>
<evidence type="ECO:0000256" key="3">
    <source>
        <dbReference type="PROSITE-ProRule" id="PRU00059"/>
    </source>
</evidence>
<evidence type="ECO:0000313" key="7">
    <source>
        <dbReference type="Proteomes" id="UP000694388"/>
    </source>
</evidence>
<keyword evidence="1" id="KW-0677">Repeat</keyword>
<feature type="compositionally biased region" description="Gly residues" evidence="4">
    <location>
        <begin position="318"/>
        <end position="328"/>
    </location>
</feature>
<keyword evidence="7" id="KW-1185">Reference proteome</keyword>
<evidence type="ECO:0000256" key="1">
    <source>
        <dbReference type="ARBA" id="ARBA00022737"/>
    </source>
</evidence>
<dbReference type="AlphaFoldDB" id="A0A8C4QD34"/>
<accession>A0A8C4QD34</accession>
<sequence>MLQQQFCYGFFKGGKGQLTFLKYNGIFGAGKYHNFQFFFKCTLLDVFYVVFFCRVEECGGKVTTAIGWLSSPGYPDVKHRNINCTWDITAPDGELVVLTVTDLQIDIVLPKEEGCRLDWLAVGFTNTSEKNVTMCHPDDKNRNITAPSNFMQLFYFSSCQNVEGFNVTLSTKDATTTTTGQQTPTEPTTPPTEPTTTLPPTSEETTTTATVPTIFTERTPTEPTATPQTTTDETSTGNVPRTSTEPTPTPTGPTPTPTEPTTTPPSEETSTGNVPTTSTEPTPTPTGPTPTPNEPTTTLPSGIGVGKPELPTLLINRRGGGGGGPPPP</sequence>
<organism evidence="6 7">
    <name type="scientific">Eptatretus burgeri</name>
    <name type="common">Inshore hagfish</name>
    <dbReference type="NCBI Taxonomy" id="7764"/>
    <lineage>
        <taxon>Eukaryota</taxon>
        <taxon>Metazoa</taxon>
        <taxon>Chordata</taxon>
        <taxon>Craniata</taxon>
        <taxon>Vertebrata</taxon>
        <taxon>Cyclostomata</taxon>
        <taxon>Myxini</taxon>
        <taxon>Myxiniformes</taxon>
        <taxon>Myxinidae</taxon>
        <taxon>Eptatretinae</taxon>
        <taxon>Eptatretus</taxon>
    </lineage>
</organism>
<proteinExistence type="predicted"/>
<dbReference type="SMART" id="SM00042">
    <property type="entry name" value="CUB"/>
    <property type="match status" value="1"/>
</dbReference>
<evidence type="ECO:0000256" key="2">
    <source>
        <dbReference type="ARBA" id="ARBA00023157"/>
    </source>
</evidence>
<evidence type="ECO:0000256" key="4">
    <source>
        <dbReference type="SAM" id="MobiDB-lite"/>
    </source>
</evidence>
<comment type="caution">
    <text evidence="3">Lacks conserved residue(s) required for the propagation of feature annotation.</text>
</comment>
<dbReference type="Pfam" id="PF00431">
    <property type="entry name" value="CUB"/>
    <property type="match status" value="1"/>
</dbReference>
<dbReference type="InterPro" id="IPR035914">
    <property type="entry name" value="Sperma_CUB_dom_sf"/>
</dbReference>
<keyword evidence="2" id="KW-1015">Disulfide bond</keyword>
<feature type="compositionally biased region" description="Low complexity" evidence="4">
    <location>
        <begin position="259"/>
        <end position="281"/>
    </location>
</feature>
<evidence type="ECO:0000313" key="6">
    <source>
        <dbReference type="Ensembl" id="ENSEBUP00000013681.1"/>
    </source>
</evidence>
<dbReference type="PROSITE" id="PS01180">
    <property type="entry name" value="CUB"/>
    <property type="match status" value="1"/>
</dbReference>
<dbReference type="OMA" id="TKQTTPR"/>
<dbReference type="GeneTree" id="ENSGT00930000152750"/>
<reference evidence="6" key="1">
    <citation type="submission" date="2025-08" db="UniProtKB">
        <authorList>
            <consortium name="Ensembl"/>
        </authorList>
    </citation>
    <scope>IDENTIFICATION</scope>
</reference>
<dbReference type="InterPro" id="IPR000859">
    <property type="entry name" value="CUB_dom"/>
</dbReference>
<feature type="compositionally biased region" description="Low complexity" evidence="4">
    <location>
        <begin position="175"/>
        <end position="186"/>
    </location>
</feature>
<evidence type="ECO:0000259" key="5">
    <source>
        <dbReference type="PROSITE" id="PS01180"/>
    </source>
</evidence>
<dbReference type="PANTHER" id="PTHR24251">
    <property type="entry name" value="OVOCHYMASE-RELATED"/>
    <property type="match status" value="1"/>
</dbReference>
<name>A0A8C4QD34_EPTBU</name>
<protein>
    <recommendedName>
        <fullName evidence="5">CUB domain-containing protein</fullName>
    </recommendedName>
</protein>
<feature type="compositionally biased region" description="Pro residues" evidence="4">
    <location>
        <begin position="247"/>
        <end position="258"/>
    </location>
</feature>
<dbReference type="Ensembl" id="ENSEBUT00000014257.1">
    <property type="protein sequence ID" value="ENSEBUP00000013681.1"/>
    <property type="gene ID" value="ENSEBUG00000008627.1"/>
</dbReference>
<dbReference type="Proteomes" id="UP000694388">
    <property type="component" value="Unplaced"/>
</dbReference>
<feature type="region of interest" description="Disordered" evidence="4">
    <location>
        <begin position="174"/>
        <end position="328"/>
    </location>
</feature>
<dbReference type="SUPFAM" id="SSF49854">
    <property type="entry name" value="Spermadhesin, CUB domain"/>
    <property type="match status" value="1"/>
</dbReference>